<sequence length="153" mass="15801">MKLQIAALWLICAGPVWADAPIFVLDQTQLPFDLGPGAPANSPARQGNSPSAAANSSASGANSSSAYANSPRNPENAKRVLFTREGDVVGYYAENGSGTLNLFTLGGKRALYRPKGTKSLFSSTGDWCGTVAAAEAGGFAFGVTRKCASLLLN</sequence>
<evidence type="ECO:0000256" key="2">
    <source>
        <dbReference type="SAM" id="SignalP"/>
    </source>
</evidence>
<dbReference type="HOGENOM" id="CLU_1729618_0_0_5"/>
<name>S5Y127_PARAH</name>
<evidence type="ECO:0000256" key="1">
    <source>
        <dbReference type="SAM" id="MobiDB-lite"/>
    </source>
</evidence>
<dbReference type="STRING" id="1367847.JCM7686_2345"/>
<dbReference type="EMBL" id="CP006650">
    <property type="protein sequence ID" value="AGT09415.1"/>
    <property type="molecule type" value="Genomic_DNA"/>
</dbReference>
<dbReference type="OrthoDB" id="7773824at2"/>
<organism evidence="3 4">
    <name type="scientific">Paracoccus aminophilus JCM 7686</name>
    <dbReference type="NCBI Taxonomy" id="1367847"/>
    <lineage>
        <taxon>Bacteria</taxon>
        <taxon>Pseudomonadati</taxon>
        <taxon>Pseudomonadota</taxon>
        <taxon>Alphaproteobacteria</taxon>
        <taxon>Rhodobacterales</taxon>
        <taxon>Paracoccaceae</taxon>
        <taxon>Paracoccus</taxon>
    </lineage>
</organism>
<evidence type="ECO:0000313" key="4">
    <source>
        <dbReference type="Proteomes" id="UP000015480"/>
    </source>
</evidence>
<feature type="signal peptide" evidence="2">
    <location>
        <begin position="1"/>
        <end position="18"/>
    </location>
</feature>
<evidence type="ECO:0008006" key="5">
    <source>
        <dbReference type="Google" id="ProtNLM"/>
    </source>
</evidence>
<dbReference type="RefSeq" id="WP_020951053.1">
    <property type="nucleotide sequence ID" value="NC_022041.1"/>
</dbReference>
<feature type="region of interest" description="Disordered" evidence="1">
    <location>
        <begin position="36"/>
        <end position="73"/>
    </location>
</feature>
<dbReference type="Proteomes" id="UP000015480">
    <property type="component" value="Chromosome"/>
</dbReference>
<gene>
    <name evidence="3" type="ORF">JCM7686_2345</name>
</gene>
<keyword evidence="4" id="KW-1185">Reference proteome</keyword>
<dbReference type="AlphaFoldDB" id="S5Y127"/>
<proteinExistence type="predicted"/>
<evidence type="ECO:0000313" key="3">
    <source>
        <dbReference type="EMBL" id="AGT09415.1"/>
    </source>
</evidence>
<dbReference type="eggNOG" id="ENOG50336DG">
    <property type="taxonomic scope" value="Bacteria"/>
</dbReference>
<accession>S5Y127</accession>
<feature type="chain" id="PRO_5004534716" description="Secreted protein" evidence="2">
    <location>
        <begin position="19"/>
        <end position="153"/>
    </location>
</feature>
<keyword evidence="2" id="KW-0732">Signal</keyword>
<feature type="compositionally biased region" description="Low complexity" evidence="1">
    <location>
        <begin position="48"/>
        <end position="70"/>
    </location>
</feature>
<reference evidence="3 4" key="1">
    <citation type="journal article" date="2014" name="BMC Genomics">
        <title>Architecture and functions of a multipartite genome of the methylotrophic bacterium Paracoccus aminophilus JCM 7686, containing primary and secondary chromids.</title>
        <authorList>
            <person name="Dziewit L."/>
            <person name="Czarnecki J."/>
            <person name="Wibberg D."/>
            <person name="Radlinska M."/>
            <person name="Mrozek P."/>
            <person name="Szymczak M."/>
            <person name="Schluter A."/>
            <person name="Puhler A."/>
            <person name="Bartosik D."/>
        </authorList>
    </citation>
    <scope>NUCLEOTIDE SEQUENCE [LARGE SCALE GENOMIC DNA]</scope>
    <source>
        <strain evidence="3">JCM 7686</strain>
    </source>
</reference>
<dbReference type="KEGG" id="pami:JCM7686_2345"/>
<protein>
    <recommendedName>
        <fullName evidence="5">Secreted protein</fullName>
    </recommendedName>
</protein>
<dbReference type="PATRIC" id="fig|1367847.3.peg.2343"/>